<reference evidence="1 2" key="1">
    <citation type="submission" date="2016-10" db="EMBL/GenBank/DDBJ databases">
        <authorList>
            <person name="Varghese N."/>
            <person name="Submissions S."/>
        </authorList>
    </citation>
    <scope>NUCLEOTIDE SEQUENCE [LARGE SCALE GENOMIC DNA]</scope>
    <source>
        <strain evidence="1 2">DSM 18839</strain>
    </source>
</reference>
<proteinExistence type="predicted"/>
<dbReference type="Proteomes" id="UP000198615">
    <property type="component" value="Unassembled WGS sequence"/>
</dbReference>
<dbReference type="GO" id="GO:0016740">
    <property type="term" value="F:transferase activity"/>
    <property type="evidence" value="ECO:0007669"/>
    <property type="project" value="UniProtKB-KW"/>
</dbReference>
<comment type="caution">
    <text evidence="1">The sequence shown here is derived from an EMBL/GenBank/DDBJ whole genome shotgun (WGS) entry which is preliminary data.</text>
</comment>
<keyword evidence="1" id="KW-0808">Transferase</keyword>
<dbReference type="OrthoDB" id="1522784at2"/>
<dbReference type="AlphaFoldDB" id="A0A8G2BFY4"/>
<dbReference type="EMBL" id="FNBW01000002">
    <property type="protein sequence ID" value="SDF31437.1"/>
    <property type="molecule type" value="Genomic_DNA"/>
</dbReference>
<dbReference type="Pfam" id="PF11899">
    <property type="entry name" value="DUF3419"/>
    <property type="match status" value="1"/>
</dbReference>
<evidence type="ECO:0000313" key="1">
    <source>
        <dbReference type="EMBL" id="SDF31437.1"/>
    </source>
</evidence>
<keyword evidence="2" id="KW-1185">Reference proteome</keyword>
<dbReference type="RefSeq" id="WP_028793720.1">
    <property type="nucleotide sequence ID" value="NZ_FNBW01000002.1"/>
</dbReference>
<gene>
    <name evidence="1" type="ORF">SAMN05660686_01009</name>
</gene>
<dbReference type="InterPro" id="IPR029063">
    <property type="entry name" value="SAM-dependent_MTases_sf"/>
</dbReference>
<organism evidence="1 2">
    <name type="scientific">Thalassobaculum litoreum DSM 18839</name>
    <dbReference type="NCBI Taxonomy" id="1123362"/>
    <lineage>
        <taxon>Bacteria</taxon>
        <taxon>Pseudomonadati</taxon>
        <taxon>Pseudomonadota</taxon>
        <taxon>Alphaproteobacteria</taxon>
        <taxon>Rhodospirillales</taxon>
        <taxon>Thalassobaculaceae</taxon>
        <taxon>Thalassobaculum</taxon>
    </lineage>
</organism>
<dbReference type="InterPro" id="IPR021829">
    <property type="entry name" value="DUF3419"/>
</dbReference>
<name>A0A8G2BFY4_9PROT</name>
<evidence type="ECO:0000313" key="2">
    <source>
        <dbReference type="Proteomes" id="UP000198615"/>
    </source>
</evidence>
<dbReference type="PANTHER" id="PTHR47473:SF1">
    <property type="entry name" value="METHYLTRANSFERASE DOMAIN-CONTAINING PROTEIN"/>
    <property type="match status" value="1"/>
</dbReference>
<accession>A0A8G2BFY4</accession>
<dbReference type="PANTHER" id="PTHR47473">
    <property type="entry name" value="BTA1P"/>
    <property type="match status" value="1"/>
</dbReference>
<dbReference type="SUPFAM" id="SSF53335">
    <property type="entry name" value="S-adenosyl-L-methionine-dependent methyltransferases"/>
    <property type="match status" value="1"/>
</dbReference>
<protein>
    <submittedName>
        <fullName evidence="1">S-adenosylmethionine-diacylglycerol 3-amino-3-carboxypropyl transferase</fullName>
    </submittedName>
</protein>
<sequence length="404" mass="46558">MKKNPLLSDAVTPHRRFTKRGVLDRAFIVMFHGLVYPQIWEDPEVDLKALRLTPESRILTIASGGCNVLNYLTESPERVTAVDLNPHHIALCHLKIAALKHLPSYESFFRLFGHADEKGNVRAFHKHVRDHLDPETHAYWMRRGLTGRRINLFARNIYKHGVLGRFIGLLHLVARLSGKNPKRLLTARNLAEQRWLFETLIEPIFETAVMKAICRLPVSYFGLGIPPAQFQELSASSGGNMAGLMRSRLERLACDFPFTDNYFAWQAFGRGYDKVDRIAVPRYLQEHHYDELQTKLDRVEFKQTSVTSYLETQPDQSLDRYVLLDAQDWMTTEQLNELWGEILRTAKPGTRVIFRTAGEDSILPGRIPNEMLDRFQYHEAESKLHTAADRSSIYGGFHLYTLKD</sequence>